<dbReference type="InterPro" id="IPR029016">
    <property type="entry name" value="GAF-like_dom_sf"/>
</dbReference>
<keyword evidence="11" id="KW-1185">Reference proteome</keyword>
<dbReference type="RefSeq" id="WP_091839903.1">
    <property type="nucleotide sequence ID" value="NZ_FOAN01000008.1"/>
</dbReference>
<dbReference type="InterPro" id="IPR036890">
    <property type="entry name" value="HATPase_C_sf"/>
</dbReference>
<dbReference type="InterPro" id="IPR005467">
    <property type="entry name" value="His_kinase_dom"/>
</dbReference>
<dbReference type="SUPFAM" id="SSF55781">
    <property type="entry name" value="GAF domain-like"/>
    <property type="match status" value="1"/>
</dbReference>
<dbReference type="SMART" id="SM00065">
    <property type="entry name" value="GAF"/>
    <property type="match status" value="1"/>
</dbReference>
<dbReference type="PANTHER" id="PTHR43065:SF49">
    <property type="entry name" value="HISTIDINE KINASE"/>
    <property type="match status" value="1"/>
</dbReference>
<dbReference type="InterPro" id="IPR003661">
    <property type="entry name" value="HisK_dim/P_dom"/>
</dbReference>
<dbReference type="Pfam" id="PF08447">
    <property type="entry name" value="PAS_3"/>
    <property type="match status" value="1"/>
</dbReference>
<dbReference type="Gene3D" id="3.40.50.2300">
    <property type="match status" value="1"/>
</dbReference>
<dbReference type="SUPFAM" id="SSF55785">
    <property type="entry name" value="PYP-like sensor domain (PAS domain)"/>
    <property type="match status" value="1"/>
</dbReference>
<dbReference type="PROSITE" id="PS50113">
    <property type="entry name" value="PAC"/>
    <property type="match status" value="1"/>
</dbReference>
<dbReference type="SUPFAM" id="SSF55874">
    <property type="entry name" value="ATPase domain of HSP90 chaperone/DNA topoisomerase II/histidine kinase"/>
    <property type="match status" value="1"/>
</dbReference>
<dbReference type="CDD" id="cd00082">
    <property type="entry name" value="HisKA"/>
    <property type="match status" value="1"/>
</dbReference>
<dbReference type="InterPro" id="IPR000700">
    <property type="entry name" value="PAS-assoc_C"/>
</dbReference>
<dbReference type="Pfam" id="PF02518">
    <property type="entry name" value="HATPase_c"/>
    <property type="match status" value="1"/>
</dbReference>
<evidence type="ECO:0000256" key="2">
    <source>
        <dbReference type="ARBA" id="ARBA00012438"/>
    </source>
</evidence>
<dbReference type="Pfam" id="PF00072">
    <property type="entry name" value="Response_reg"/>
    <property type="match status" value="1"/>
</dbReference>
<organism evidence="10 11">
    <name type="scientific">Bosea lupini</name>
    <dbReference type="NCBI Taxonomy" id="1036779"/>
    <lineage>
        <taxon>Bacteria</taxon>
        <taxon>Pseudomonadati</taxon>
        <taxon>Pseudomonadota</taxon>
        <taxon>Alphaproteobacteria</taxon>
        <taxon>Hyphomicrobiales</taxon>
        <taxon>Boseaceae</taxon>
        <taxon>Bosea</taxon>
    </lineage>
</organism>
<dbReference type="GO" id="GO:0000155">
    <property type="term" value="F:phosphorelay sensor kinase activity"/>
    <property type="evidence" value="ECO:0007669"/>
    <property type="project" value="InterPro"/>
</dbReference>
<evidence type="ECO:0000256" key="3">
    <source>
        <dbReference type="ARBA" id="ARBA00022553"/>
    </source>
</evidence>
<evidence type="ECO:0000256" key="1">
    <source>
        <dbReference type="ARBA" id="ARBA00000085"/>
    </source>
</evidence>
<dbReference type="Proteomes" id="UP000199664">
    <property type="component" value="Unassembled WGS sequence"/>
</dbReference>
<dbReference type="Gene3D" id="1.10.287.130">
    <property type="match status" value="1"/>
</dbReference>
<dbReference type="InterPro" id="IPR003018">
    <property type="entry name" value="GAF"/>
</dbReference>
<dbReference type="SMART" id="SM00388">
    <property type="entry name" value="HisKA"/>
    <property type="match status" value="1"/>
</dbReference>
<dbReference type="InterPro" id="IPR001789">
    <property type="entry name" value="Sig_transdc_resp-reg_receiver"/>
</dbReference>
<dbReference type="InterPro" id="IPR036097">
    <property type="entry name" value="HisK_dim/P_sf"/>
</dbReference>
<dbReference type="PROSITE" id="PS50110">
    <property type="entry name" value="RESPONSE_REGULATORY"/>
    <property type="match status" value="1"/>
</dbReference>
<dbReference type="InterPro" id="IPR000014">
    <property type="entry name" value="PAS"/>
</dbReference>
<reference evidence="11" key="1">
    <citation type="submission" date="2016-10" db="EMBL/GenBank/DDBJ databases">
        <authorList>
            <person name="Varghese N."/>
            <person name="Submissions S."/>
        </authorList>
    </citation>
    <scope>NUCLEOTIDE SEQUENCE [LARGE SCALE GENOMIC DNA]</scope>
    <source>
        <strain evidence="11">LMG 26383,CCUG 61248,R- 45681</strain>
    </source>
</reference>
<evidence type="ECO:0000259" key="8">
    <source>
        <dbReference type="PROSITE" id="PS50110"/>
    </source>
</evidence>
<dbReference type="SMART" id="SM00448">
    <property type="entry name" value="REC"/>
    <property type="match status" value="1"/>
</dbReference>
<evidence type="ECO:0000313" key="11">
    <source>
        <dbReference type="Proteomes" id="UP000199664"/>
    </source>
</evidence>
<feature type="domain" description="Histidine kinase" evidence="7">
    <location>
        <begin position="454"/>
        <end position="675"/>
    </location>
</feature>
<dbReference type="Gene3D" id="3.30.565.10">
    <property type="entry name" value="Histidine kinase-like ATPase, C-terminal domain"/>
    <property type="match status" value="1"/>
</dbReference>
<dbReference type="PROSITE" id="PS50109">
    <property type="entry name" value="HIS_KIN"/>
    <property type="match status" value="1"/>
</dbReference>
<protein>
    <recommendedName>
        <fullName evidence="2">histidine kinase</fullName>
        <ecNumber evidence="2">2.7.13.3</ecNumber>
    </recommendedName>
</protein>
<dbReference type="Gene3D" id="3.30.450.40">
    <property type="match status" value="1"/>
</dbReference>
<dbReference type="SUPFAM" id="SSF47384">
    <property type="entry name" value="Homodimeric domain of signal transducing histidine kinase"/>
    <property type="match status" value="1"/>
</dbReference>
<dbReference type="SMART" id="SM00387">
    <property type="entry name" value="HATPase_c"/>
    <property type="match status" value="1"/>
</dbReference>
<evidence type="ECO:0000256" key="5">
    <source>
        <dbReference type="ARBA" id="ARBA00022777"/>
    </source>
</evidence>
<dbReference type="Gene3D" id="3.30.450.20">
    <property type="entry name" value="PAS domain"/>
    <property type="match status" value="1"/>
</dbReference>
<evidence type="ECO:0000256" key="6">
    <source>
        <dbReference type="PROSITE-ProRule" id="PRU00169"/>
    </source>
</evidence>
<dbReference type="PRINTS" id="PR00344">
    <property type="entry name" value="BCTRLSENSOR"/>
</dbReference>
<dbReference type="NCBIfam" id="TIGR00229">
    <property type="entry name" value="sensory_box"/>
    <property type="match status" value="1"/>
</dbReference>
<evidence type="ECO:0000259" key="7">
    <source>
        <dbReference type="PROSITE" id="PS50109"/>
    </source>
</evidence>
<keyword evidence="3 6" id="KW-0597">Phosphoprotein</keyword>
<name>A0A1H7WG05_9HYPH</name>
<comment type="catalytic activity">
    <reaction evidence="1">
        <text>ATP + protein L-histidine = ADP + protein N-phospho-L-histidine.</text>
        <dbReference type="EC" id="2.7.13.3"/>
    </reaction>
</comment>
<gene>
    <name evidence="10" type="ORF">SAMN04515666_108139</name>
</gene>
<dbReference type="InterPro" id="IPR011006">
    <property type="entry name" value="CheY-like_superfamily"/>
</dbReference>
<dbReference type="InterPro" id="IPR004358">
    <property type="entry name" value="Sig_transdc_His_kin-like_C"/>
</dbReference>
<dbReference type="PANTHER" id="PTHR43065">
    <property type="entry name" value="SENSOR HISTIDINE KINASE"/>
    <property type="match status" value="1"/>
</dbReference>
<keyword evidence="4" id="KW-0808">Transferase</keyword>
<dbReference type="Gene3D" id="2.10.70.100">
    <property type="match status" value="1"/>
</dbReference>
<dbReference type="Pfam" id="PF00512">
    <property type="entry name" value="HisKA"/>
    <property type="match status" value="1"/>
</dbReference>
<evidence type="ECO:0000256" key="4">
    <source>
        <dbReference type="ARBA" id="ARBA00022679"/>
    </source>
</evidence>
<dbReference type="SMART" id="SM00091">
    <property type="entry name" value="PAS"/>
    <property type="match status" value="2"/>
</dbReference>
<dbReference type="InterPro" id="IPR003594">
    <property type="entry name" value="HATPase_dom"/>
</dbReference>
<dbReference type="Pfam" id="PF01590">
    <property type="entry name" value="GAF"/>
    <property type="match status" value="1"/>
</dbReference>
<evidence type="ECO:0000259" key="9">
    <source>
        <dbReference type="PROSITE" id="PS50113"/>
    </source>
</evidence>
<feature type="modified residue" description="4-aspartylphosphate" evidence="6">
    <location>
        <position position="749"/>
    </location>
</feature>
<feature type="domain" description="PAC" evidence="9">
    <location>
        <begin position="364"/>
        <end position="416"/>
    </location>
</feature>
<dbReference type="AlphaFoldDB" id="A0A1H7WG05"/>
<keyword evidence="5" id="KW-0418">Kinase</keyword>
<sequence>MLGEAGTIAQACGSILDLIGELDVGAGVVVVTEEALATSDLGPLAAWIADQQEWSDMPFVLLTGHGGGLERNPAARRYLDVLGNTTFLERPFHPTTLVSLVRAALRGRRRQYEARARVDELRFLAELDEAMRGARDARAAMLTAATLLANRLGASRCAYADVDVDNDRFFIRNDYAAPEIASSAGTYSLDLFGPRAAADMRGGNILVVRDVAAELASGEGREMFLAINISAIVCCPLVKGGRLVAMMAVHQSHPRDWQSREIALVQLVVERCWSHIERVGAEARLRESEERLRLATEHADIGFWDVDPVNDQLLWPARVKAMFGISADVPVTMQDFYEGLHPDDLEATGSAYVAAADPARRALYDVEYRTIGKEDGVLRWVAAKGRGVFEGNRCIRVLGTAIDITARKAIEEQLRHLNETLEQRVVNEVAERTKAEDALRQAQKMEAVGQLTGGVAHDFNNLLTIIKSSTDLMRRPNLPEERRRRYVDAISDTVDRAAKLTGQLLAFARRQSLKPEVFEPGVRIRAIAEMLRTIMGSRVEIIADIRAEDCFVEADISQFETALVNMAVNARDAMDGEGTLTIAVEDLSRMPPIRGHAGGAGPFIAVSLSDTGMGIPSEKLSQIFEPFYTTKEVGKGTGLGLSQVFGFAKQSGGDIDVESTVGAGTRFTLYLPRVERRPEAESEHDEARLATISGGSGQRVLVVEDNVDVGTFSTQLLSDLGYETTWAANGNEALKILAEVHRFDAVFSDVVMPGMSGVELGLEIQKRHPGLPVVLTSGYSHILAEEGRHGFELLKKPYAVEDLSRILRSVTRARPKNRQDGT</sequence>
<dbReference type="EMBL" id="FOAN01000008">
    <property type="protein sequence ID" value="SEM19958.1"/>
    <property type="molecule type" value="Genomic_DNA"/>
</dbReference>
<dbReference type="InterPro" id="IPR013655">
    <property type="entry name" value="PAS_fold_3"/>
</dbReference>
<accession>A0A1H7WG05</accession>
<dbReference type="STRING" id="1036779.SAMN04515666_108139"/>
<dbReference type="InterPro" id="IPR035965">
    <property type="entry name" value="PAS-like_dom_sf"/>
</dbReference>
<dbReference type="CDD" id="cd00130">
    <property type="entry name" value="PAS"/>
    <property type="match status" value="1"/>
</dbReference>
<proteinExistence type="predicted"/>
<dbReference type="SUPFAM" id="SSF52172">
    <property type="entry name" value="CheY-like"/>
    <property type="match status" value="2"/>
</dbReference>
<feature type="domain" description="Response regulatory" evidence="8">
    <location>
        <begin position="699"/>
        <end position="811"/>
    </location>
</feature>
<evidence type="ECO:0000313" key="10">
    <source>
        <dbReference type="EMBL" id="SEM19958.1"/>
    </source>
</evidence>
<dbReference type="EC" id="2.7.13.3" evidence="2"/>
<dbReference type="OrthoDB" id="9796100at2"/>